<proteinExistence type="inferred from homology"/>
<dbReference type="RefSeq" id="WP_074489563.1">
    <property type="nucleotide sequence ID" value="NZ_FPAM01000014.1"/>
</dbReference>
<name>A0A1Q5ZYM8_9SPHI</name>
<dbReference type="InterPro" id="IPR002569">
    <property type="entry name" value="Met_Sox_Rdtase_MsrA_dom"/>
</dbReference>
<dbReference type="EMBL" id="MPPL01000001">
    <property type="protein sequence ID" value="OKS86875.1"/>
    <property type="molecule type" value="Genomic_DNA"/>
</dbReference>
<keyword evidence="1 4" id="KW-0560">Oxidoreductase</keyword>
<evidence type="ECO:0000256" key="1">
    <source>
        <dbReference type="ARBA" id="ARBA00023002"/>
    </source>
</evidence>
<dbReference type="STRING" id="1302689.RG47T_2333"/>
<evidence type="ECO:0000259" key="6">
    <source>
        <dbReference type="Pfam" id="PF01625"/>
    </source>
</evidence>
<dbReference type="EC" id="1.8.4.11" evidence="4"/>
<gene>
    <name evidence="4" type="primary">msrA</name>
    <name evidence="7" type="ORF">RG47T_2333</name>
</gene>
<evidence type="ECO:0000256" key="4">
    <source>
        <dbReference type="HAMAP-Rule" id="MF_01401"/>
    </source>
</evidence>
<keyword evidence="5" id="KW-0732">Signal</keyword>
<protein>
    <recommendedName>
        <fullName evidence="4">Peptide methionine sulfoxide reductase MsrA</fullName>
        <shortName evidence="4">Protein-methionine-S-oxide reductase</shortName>
        <ecNumber evidence="4">1.8.4.11</ecNumber>
    </recommendedName>
    <alternativeName>
        <fullName evidence="4">Peptide-methionine (S)-S-oxide reductase</fullName>
        <shortName evidence="4">Peptide Met(O) reductase</shortName>
    </alternativeName>
</protein>
<evidence type="ECO:0000313" key="8">
    <source>
        <dbReference type="Proteomes" id="UP000186720"/>
    </source>
</evidence>
<evidence type="ECO:0000256" key="3">
    <source>
        <dbReference type="ARBA" id="ARBA00048782"/>
    </source>
</evidence>
<evidence type="ECO:0000256" key="5">
    <source>
        <dbReference type="SAM" id="SignalP"/>
    </source>
</evidence>
<comment type="function">
    <text evidence="4">Has an important function as a repair enzyme for proteins that have been inactivated by oxidation. Catalyzes the reversible oxidation-reduction of methionine sulfoxide in proteins to methionine.</text>
</comment>
<dbReference type="Pfam" id="PF01625">
    <property type="entry name" value="PMSR"/>
    <property type="match status" value="1"/>
</dbReference>
<dbReference type="NCBIfam" id="TIGR00401">
    <property type="entry name" value="msrA"/>
    <property type="match status" value="1"/>
</dbReference>
<dbReference type="InterPro" id="IPR036509">
    <property type="entry name" value="Met_Sox_Rdtase_MsrA_sf"/>
</dbReference>
<feature type="chain" id="PRO_5010181157" description="Peptide methionine sulfoxide reductase MsrA" evidence="5">
    <location>
        <begin position="20"/>
        <end position="209"/>
    </location>
</feature>
<dbReference type="OrthoDB" id="4174719at2"/>
<sequence>MKRIVFLIVLLTTCYGVFARNAGNNLAALKVKTIDTATFATGCFWCTEAKFQQLKGVKKVVSGFSGGHVANPSYKLVCTGTTGHAEACNIIYDPTVITYDELLQAFFVAHDPTQLNRQGNDVGTQYRSAIFYHNAEQKKKADYYIGKLNTEKAYKSKIVTEVTPYTAFYKAEDYHQNYFNQNPNQEYCKYVIQPEVEAFKRAFKDKLKN</sequence>
<dbReference type="Proteomes" id="UP000186720">
    <property type="component" value="Unassembled WGS sequence"/>
</dbReference>
<comment type="catalytic activity">
    <reaction evidence="3 4">
        <text>[thioredoxin]-disulfide + L-methionine + H2O = L-methionine (S)-S-oxide + [thioredoxin]-dithiol</text>
        <dbReference type="Rhea" id="RHEA:19993"/>
        <dbReference type="Rhea" id="RHEA-COMP:10698"/>
        <dbReference type="Rhea" id="RHEA-COMP:10700"/>
        <dbReference type="ChEBI" id="CHEBI:15377"/>
        <dbReference type="ChEBI" id="CHEBI:29950"/>
        <dbReference type="ChEBI" id="CHEBI:50058"/>
        <dbReference type="ChEBI" id="CHEBI:57844"/>
        <dbReference type="ChEBI" id="CHEBI:58772"/>
        <dbReference type="EC" id="1.8.4.11"/>
    </reaction>
</comment>
<feature type="signal peptide" evidence="5">
    <location>
        <begin position="1"/>
        <end position="19"/>
    </location>
</feature>
<dbReference type="PANTHER" id="PTHR43774">
    <property type="entry name" value="PEPTIDE METHIONINE SULFOXIDE REDUCTASE"/>
    <property type="match status" value="1"/>
</dbReference>
<dbReference type="HAMAP" id="MF_01401">
    <property type="entry name" value="MsrA"/>
    <property type="match status" value="1"/>
</dbReference>
<dbReference type="GO" id="GO:0033744">
    <property type="term" value="F:L-methionine:thioredoxin-disulfide S-oxidoreductase activity"/>
    <property type="evidence" value="ECO:0007669"/>
    <property type="project" value="RHEA"/>
</dbReference>
<comment type="catalytic activity">
    <reaction evidence="2 4">
        <text>L-methionyl-[protein] + [thioredoxin]-disulfide + H2O = L-methionyl-(S)-S-oxide-[protein] + [thioredoxin]-dithiol</text>
        <dbReference type="Rhea" id="RHEA:14217"/>
        <dbReference type="Rhea" id="RHEA-COMP:10698"/>
        <dbReference type="Rhea" id="RHEA-COMP:10700"/>
        <dbReference type="Rhea" id="RHEA-COMP:12313"/>
        <dbReference type="Rhea" id="RHEA-COMP:12315"/>
        <dbReference type="ChEBI" id="CHEBI:15377"/>
        <dbReference type="ChEBI" id="CHEBI:16044"/>
        <dbReference type="ChEBI" id="CHEBI:29950"/>
        <dbReference type="ChEBI" id="CHEBI:44120"/>
        <dbReference type="ChEBI" id="CHEBI:50058"/>
        <dbReference type="EC" id="1.8.4.11"/>
    </reaction>
</comment>
<reference evidence="7 8" key="1">
    <citation type="submission" date="2016-11" db="EMBL/GenBank/DDBJ databases">
        <title>Whole Genome Sequencing of Mucilaginibacter polytrichastri RG4-7(T) isolated from the moss sample.</title>
        <authorList>
            <person name="Li Y."/>
        </authorList>
    </citation>
    <scope>NUCLEOTIDE SEQUENCE [LARGE SCALE GENOMIC DNA]</scope>
    <source>
        <strain evidence="7 8">RG4-7</strain>
    </source>
</reference>
<feature type="domain" description="Peptide methionine sulphoxide reductase MsrA" evidence="6">
    <location>
        <begin position="36"/>
        <end position="189"/>
    </location>
</feature>
<accession>A0A1Q5ZYM8</accession>
<comment type="caution">
    <text evidence="7">The sequence shown here is derived from an EMBL/GenBank/DDBJ whole genome shotgun (WGS) entry which is preliminary data.</text>
</comment>
<comment type="similarity">
    <text evidence="4">Belongs to the MsrA Met sulfoxide reductase family.</text>
</comment>
<feature type="active site" evidence="4">
    <location>
        <position position="43"/>
    </location>
</feature>
<keyword evidence="8" id="KW-1185">Reference proteome</keyword>
<dbReference type="GO" id="GO:0008113">
    <property type="term" value="F:peptide-methionine (S)-S-oxide reductase activity"/>
    <property type="evidence" value="ECO:0007669"/>
    <property type="project" value="UniProtKB-UniRule"/>
</dbReference>
<dbReference type="AlphaFoldDB" id="A0A1Q5ZYM8"/>
<evidence type="ECO:0000313" key="7">
    <source>
        <dbReference type="EMBL" id="OKS86875.1"/>
    </source>
</evidence>
<dbReference type="SUPFAM" id="SSF55068">
    <property type="entry name" value="Peptide methionine sulfoxide reductase"/>
    <property type="match status" value="1"/>
</dbReference>
<organism evidence="7 8">
    <name type="scientific">Mucilaginibacter polytrichastri</name>
    <dbReference type="NCBI Taxonomy" id="1302689"/>
    <lineage>
        <taxon>Bacteria</taxon>
        <taxon>Pseudomonadati</taxon>
        <taxon>Bacteroidota</taxon>
        <taxon>Sphingobacteriia</taxon>
        <taxon>Sphingobacteriales</taxon>
        <taxon>Sphingobacteriaceae</taxon>
        <taxon>Mucilaginibacter</taxon>
    </lineage>
</organism>
<dbReference type="PANTHER" id="PTHR43774:SF1">
    <property type="entry name" value="PEPTIDE METHIONINE SULFOXIDE REDUCTASE MSRA 2"/>
    <property type="match status" value="1"/>
</dbReference>
<evidence type="ECO:0000256" key="2">
    <source>
        <dbReference type="ARBA" id="ARBA00047806"/>
    </source>
</evidence>
<dbReference type="Gene3D" id="3.30.1060.10">
    <property type="entry name" value="Peptide methionine sulphoxide reductase MsrA"/>
    <property type="match status" value="1"/>
</dbReference>